<protein>
    <recommendedName>
        <fullName evidence="3">DUF4760 domain-containing protein</fullName>
    </recommendedName>
</protein>
<geneLocation type="plasmid" evidence="1 2">
    <name>unnamed1</name>
</geneLocation>
<reference evidence="1 2" key="1">
    <citation type="submission" date="2022-10" db="EMBL/GenBank/DDBJ databases">
        <title>The complete genomes of actinobacterial strains from the NBC collection.</title>
        <authorList>
            <person name="Joergensen T.S."/>
            <person name="Alvarez Arevalo M."/>
            <person name="Sterndorff E.B."/>
            <person name="Faurdal D."/>
            <person name="Vuksanovic O."/>
            <person name="Mourched A.-S."/>
            <person name="Charusanti P."/>
            <person name="Shaw S."/>
            <person name="Blin K."/>
            <person name="Weber T."/>
        </authorList>
    </citation>
    <scope>NUCLEOTIDE SEQUENCE [LARGE SCALE GENOMIC DNA]</scope>
    <source>
        <strain evidence="1 2">NBC_00123</strain>
        <plasmid evidence="1 2">unnamed1</plasmid>
    </source>
</reference>
<name>A0ABZ1LQQ2_9ACTN</name>
<gene>
    <name evidence="1" type="ORF">OG814_41500</name>
</gene>
<proteinExistence type="predicted"/>
<evidence type="ECO:0000313" key="1">
    <source>
        <dbReference type="EMBL" id="WTR75753.1"/>
    </source>
</evidence>
<sequence length="199" mass="22028">MEWGTIATVLIGGLIGLSGEAIGRIGARRQSQIARQEALEDANIARSQAIEDDNRREKEARERSAAENILSAYLGNPIRLVNQPREEVVLSVARVCTILGFEQSFILDAELRQRVAEICYFLDLAAAGDVGGYTVAEVGFLARSETRMLMGAWARGEDLPPSIEGWGEIRRSRSEIETRWQQELSDAGLRVKVPPLSIY</sequence>
<organism evidence="1 2">
    <name type="scientific">Streptomyces zaomyceticus</name>
    <dbReference type="NCBI Taxonomy" id="68286"/>
    <lineage>
        <taxon>Bacteria</taxon>
        <taxon>Bacillati</taxon>
        <taxon>Actinomycetota</taxon>
        <taxon>Actinomycetes</taxon>
        <taxon>Kitasatosporales</taxon>
        <taxon>Streptomycetaceae</taxon>
        <taxon>Streptomyces</taxon>
    </lineage>
</organism>
<dbReference type="Proteomes" id="UP001622594">
    <property type="component" value="Plasmid unnamed1"/>
</dbReference>
<keyword evidence="1" id="KW-0614">Plasmid</keyword>
<dbReference type="EMBL" id="CP108189">
    <property type="protein sequence ID" value="WTR75753.1"/>
    <property type="molecule type" value="Genomic_DNA"/>
</dbReference>
<evidence type="ECO:0008006" key="3">
    <source>
        <dbReference type="Google" id="ProtNLM"/>
    </source>
</evidence>
<evidence type="ECO:0000313" key="2">
    <source>
        <dbReference type="Proteomes" id="UP001622594"/>
    </source>
</evidence>
<keyword evidence="2" id="KW-1185">Reference proteome</keyword>
<accession>A0ABZ1LQQ2</accession>
<dbReference type="RefSeq" id="WP_331717911.1">
    <property type="nucleotide sequence ID" value="NZ_CP108189.1"/>
</dbReference>